<dbReference type="FunFam" id="1.10.287.2620:FF:000004">
    <property type="entry name" value="Dynein axonemal heavy chain 17"/>
    <property type="match status" value="1"/>
</dbReference>
<comment type="caution">
    <text evidence="15">The sequence shown here is derived from an EMBL/GenBank/DDBJ whole genome shotgun (WGS) entry which is preliminary data.</text>
</comment>
<dbReference type="GO" id="GO:0045505">
    <property type="term" value="F:dynein intermediate chain binding"/>
    <property type="evidence" value="ECO:0007669"/>
    <property type="project" value="InterPro"/>
</dbReference>
<accession>A0A8S2KRU2</accession>
<organism evidence="15 16">
    <name type="scientific">Rotaria magnacalcarata</name>
    <dbReference type="NCBI Taxonomy" id="392030"/>
    <lineage>
        <taxon>Eukaryota</taxon>
        <taxon>Metazoa</taxon>
        <taxon>Spiralia</taxon>
        <taxon>Gnathifera</taxon>
        <taxon>Rotifera</taxon>
        <taxon>Eurotatoria</taxon>
        <taxon>Bdelloidea</taxon>
        <taxon>Philodinida</taxon>
        <taxon>Philodinidae</taxon>
        <taxon>Rotaria</taxon>
    </lineage>
</organism>
<dbReference type="PANTHER" id="PTHR45703">
    <property type="entry name" value="DYNEIN HEAVY CHAIN"/>
    <property type="match status" value="1"/>
</dbReference>
<comment type="subcellular location">
    <subcellularLocation>
        <location evidence="1">Cytoplasm</location>
        <location evidence="1">Cytoskeleton</location>
        <location evidence="1">Cilium axoneme</location>
    </subcellularLocation>
</comment>
<evidence type="ECO:0000259" key="14">
    <source>
        <dbReference type="Pfam" id="PF08393"/>
    </source>
</evidence>
<keyword evidence="9" id="KW-0175">Coiled coil</keyword>
<evidence type="ECO:0000256" key="10">
    <source>
        <dbReference type="ARBA" id="ARBA00023069"/>
    </source>
</evidence>
<keyword evidence="6" id="KW-0547">Nucleotide-binding</keyword>
<dbReference type="Gene3D" id="1.20.140.100">
    <property type="entry name" value="Dynein heavy chain, N-terminal domain 2"/>
    <property type="match status" value="1"/>
</dbReference>
<dbReference type="InterPro" id="IPR042228">
    <property type="entry name" value="Dynein_linker_3"/>
</dbReference>
<dbReference type="Pfam" id="PF08393">
    <property type="entry name" value="DHC_N2"/>
    <property type="match status" value="1"/>
</dbReference>
<evidence type="ECO:0000256" key="6">
    <source>
        <dbReference type="ARBA" id="ARBA00022741"/>
    </source>
</evidence>
<evidence type="ECO:0000256" key="2">
    <source>
        <dbReference type="ARBA" id="ARBA00008887"/>
    </source>
</evidence>
<evidence type="ECO:0000313" key="16">
    <source>
        <dbReference type="Proteomes" id="UP000681967"/>
    </source>
</evidence>
<evidence type="ECO:0000313" key="15">
    <source>
        <dbReference type="EMBL" id="CAF3866063.1"/>
    </source>
</evidence>
<reference evidence="15" key="1">
    <citation type="submission" date="2021-02" db="EMBL/GenBank/DDBJ databases">
        <authorList>
            <person name="Nowell W R."/>
        </authorList>
    </citation>
    <scope>NUCLEOTIDE SEQUENCE</scope>
</reference>
<evidence type="ECO:0000256" key="12">
    <source>
        <dbReference type="ARBA" id="ARBA00023212"/>
    </source>
</evidence>
<dbReference type="GO" id="GO:0005874">
    <property type="term" value="C:microtubule"/>
    <property type="evidence" value="ECO:0007669"/>
    <property type="project" value="UniProtKB-KW"/>
</dbReference>
<dbReference type="PANTHER" id="PTHR45703:SF8">
    <property type="entry name" value="DYNEINS HEAVY CHAIN"/>
    <property type="match status" value="1"/>
</dbReference>
<gene>
    <name evidence="15" type="ORF">BYL167_LOCUS6655</name>
</gene>
<evidence type="ECO:0000256" key="8">
    <source>
        <dbReference type="ARBA" id="ARBA00023017"/>
    </source>
</evidence>
<dbReference type="GO" id="GO:0030286">
    <property type="term" value="C:dynein complex"/>
    <property type="evidence" value="ECO:0007669"/>
    <property type="project" value="UniProtKB-KW"/>
</dbReference>
<keyword evidence="11" id="KW-0505">Motor protein</keyword>
<evidence type="ECO:0000256" key="11">
    <source>
        <dbReference type="ARBA" id="ARBA00023175"/>
    </source>
</evidence>
<sequence length="418" mass="48507">MMTSLRAVTELQNPAIRERHWLELMKATGVKFEMTDSTTFSDLLALRLHQYEDEVKNIVDKAVKEMAMEKVLRELDNTWKTMEFTLEPHTRTKLPLVVVQEELIEVLEENQVQLQNMLTSKYIAHFLKEVTDWQRSLSQADQVIHILIEVQKTWSHLESIFIGSQDIRNQLPEDSARFDQIDKDFHDIAAENQKDLNVVRCTNRAKLNDGLENIKARLSLCEKALADYLETKRLAFPRFYFVSAADLLDILSNGNEPEKVMRHLTKLFDSMAKLKLTEERGAVIKEATAMWAKDGEYMTFPSPCDLSGQVEIWLNRLLEKQCETVRYHLTEAVGAYEEKPRDQWIMDFQAQIALTGSQVWWTVEVCAAFAKLEEGYENALKDFYRKQVSQLNALIIHLLTELTPNDRQKIMTICTVCI</sequence>
<evidence type="ECO:0000256" key="3">
    <source>
        <dbReference type="ARBA" id="ARBA00022490"/>
    </source>
</evidence>
<dbReference type="Gene3D" id="3.20.180.20">
    <property type="entry name" value="Dynein heavy chain, N-terminal domain 2"/>
    <property type="match status" value="1"/>
</dbReference>
<dbReference type="InterPro" id="IPR013602">
    <property type="entry name" value="Dynein_heavy_linker"/>
</dbReference>
<evidence type="ECO:0000256" key="1">
    <source>
        <dbReference type="ARBA" id="ARBA00004430"/>
    </source>
</evidence>
<dbReference type="FunFam" id="1.20.140.100:FF:000001">
    <property type="entry name" value="dynein heavy chain 17, axonemal"/>
    <property type="match status" value="1"/>
</dbReference>
<evidence type="ECO:0000256" key="13">
    <source>
        <dbReference type="ARBA" id="ARBA00023273"/>
    </source>
</evidence>
<dbReference type="GO" id="GO:0005524">
    <property type="term" value="F:ATP binding"/>
    <property type="evidence" value="ECO:0007669"/>
    <property type="project" value="UniProtKB-KW"/>
</dbReference>
<protein>
    <recommendedName>
        <fullName evidence="14">Dynein heavy chain linker domain-containing protein</fullName>
    </recommendedName>
</protein>
<evidence type="ECO:0000256" key="7">
    <source>
        <dbReference type="ARBA" id="ARBA00022840"/>
    </source>
</evidence>
<dbReference type="AlphaFoldDB" id="A0A8S2KRU2"/>
<dbReference type="GO" id="GO:0051959">
    <property type="term" value="F:dynein light intermediate chain binding"/>
    <property type="evidence" value="ECO:0007669"/>
    <property type="project" value="InterPro"/>
</dbReference>
<dbReference type="Gene3D" id="1.20.58.1120">
    <property type="match status" value="1"/>
</dbReference>
<keyword evidence="12" id="KW-0206">Cytoskeleton</keyword>
<keyword evidence="4" id="KW-0493">Microtubule</keyword>
<dbReference type="FunFam" id="3.20.180.20:FF:000001">
    <property type="entry name" value="Dynein axonemal heavy chain 5"/>
    <property type="match status" value="1"/>
</dbReference>
<keyword evidence="5" id="KW-0677">Repeat</keyword>
<evidence type="ECO:0000256" key="4">
    <source>
        <dbReference type="ARBA" id="ARBA00022701"/>
    </source>
</evidence>
<dbReference type="GO" id="GO:0005930">
    <property type="term" value="C:axoneme"/>
    <property type="evidence" value="ECO:0007669"/>
    <property type="project" value="UniProtKB-SubCell"/>
</dbReference>
<comment type="similarity">
    <text evidence="2">Belongs to the dynein heavy chain family.</text>
</comment>
<keyword evidence="10" id="KW-0969">Cilium</keyword>
<keyword evidence="8" id="KW-0243">Dynein</keyword>
<keyword evidence="13" id="KW-0966">Cell projection</keyword>
<keyword evidence="3" id="KW-0963">Cytoplasm</keyword>
<dbReference type="InterPro" id="IPR042222">
    <property type="entry name" value="Dynein_2_N"/>
</dbReference>
<evidence type="ECO:0000256" key="9">
    <source>
        <dbReference type="ARBA" id="ARBA00023054"/>
    </source>
</evidence>
<dbReference type="EMBL" id="CAJOBH010001648">
    <property type="protein sequence ID" value="CAF3866063.1"/>
    <property type="molecule type" value="Genomic_DNA"/>
</dbReference>
<name>A0A8S2KRU2_9BILA</name>
<dbReference type="GO" id="GO:0007018">
    <property type="term" value="P:microtubule-based movement"/>
    <property type="evidence" value="ECO:0007669"/>
    <property type="project" value="InterPro"/>
</dbReference>
<dbReference type="Proteomes" id="UP000681967">
    <property type="component" value="Unassembled WGS sequence"/>
</dbReference>
<proteinExistence type="inferred from homology"/>
<dbReference type="Gene3D" id="1.10.287.2620">
    <property type="match status" value="1"/>
</dbReference>
<feature type="domain" description="Dynein heavy chain linker" evidence="14">
    <location>
        <begin position="2"/>
        <end position="332"/>
    </location>
</feature>
<evidence type="ECO:0000256" key="5">
    <source>
        <dbReference type="ARBA" id="ARBA00022737"/>
    </source>
</evidence>
<keyword evidence="7" id="KW-0067">ATP-binding</keyword>
<dbReference type="InterPro" id="IPR026983">
    <property type="entry name" value="DHC"/>
</dbReference>